<dbReference type="InterPro" id="IPR041468">
    <property type="entry name" value="HTH_ParB/Spo0J"/>
</dbReference>
<evidence type="ECO:0000313" key="4">
    <source>
        <dbReference type="Proteomes" id="UP000249254"/>
    </source>
</evidence>
<dbReference type="InterPro" id="IPR050336">
    <property type="entry name" value="Chromosome_partition/occlusion"/>
</dbReference>
<dbReference type="CDD" id="cd16406">
    <property type="entry name" value="ParB_N_like"/>
    <property type="match status" value="1"/>
</dbReference>
<keyword evidence="4" id="KW-1185">Reference proteome</keyword>
<dbReference type="GO" id="GO:0007059">
    <property type="term" value="P:chromosome segregation"/>
    <property type="evidence" value="ECO:0007669"/>
    <property type="project" value="TreeGrafter"/>
</dbReference>
<dbReference type="Pfam" id="PF02195">
    <property type="entry name" value="ParB_N"/>
    <property type="match status" value="1"/>
</dbReference>
<organism evidence="3 4">
    <name type="scientific">Phenylobacterium soli</name>
    <dbReference type="NCBI Taxonomy" id="2170551"/>
    <lineage>
        <taxon>Bacteria</taxon>
        <taxon>Pseudomonadati</taxon>
        <taxon>Pseudomonadota</taxon>
        <taxon>Alphaproteobacteria</taxon>
        <taxon>Caulobacterales</taxon>
        <taxon>Caulobacteraceae</taxon>
        <taxon>Phenylobacterium</taxon>
    </lineage>
</organism>
<proteinExistence type="predicted"/>
<dbReference type="PANTHER" id="PTHR33375">
    <property type="entry name" value="CHROMOSOME-PARTITIONING PROTEIN PARB-RELATED"/>
    <property type="match status" value="1"/>
</dbReference>
<dbReference type="InterPro" id="IPR036086">
    <property type="entry name" value="ParB/Sulfiredoxin_sf"/>
</dbReference>
<dbReference type="OrthoDB" id="9813122at2"/>
<dbReference type="Gene3D" id="3.90.1530.30">
    <property type="match status" value="1"/>
</dbReference>
<dbReference type="SUPFAM" id="SSF109709">
    <property type="entry name" value="KorB DNA-binding domain-like"/>
    <property type="match status" value="1"/>
</dbReference>
<feature type="domain" description="ParB-like N-terminal" evidence="2">
    <location>
        <begin position="27"/>
        <end position="129"/>
    </location>
</feature>
<dbReference type="AlphaFoldDB" id="A0A328AHU9"/>
<accession>A0A328AHU9</accession>
<dbReference type="Proteomes" id="UP000249254">
    <property type="component" value="Unassembled WGS sequence"/>
</dbReference>
<dbReference type="Gene3D" id="1.10.10.2830">
    <property type="match status" value="1"/>
</dbReference>
<evidence type="ECO:0000313" key="3">
    <source>
        <dbReference type="EMBL" id="RAK54085.1"/>
    </source>
</evidence>
<name>A0A328AHU9_9CAUL</name>
<dbReference type="SMART" id="SM00470">
    <property type="entry name" value="ParB"/>
    <property type="match status" value="1"/>
</dbReference>
<evidence type="ECO:0000256" key="1">
    <source>
        <dbReference type="SAM" id="MobiDB-lite"/>
    </source>
</evidence>
<dbReference type="Pfam" id="PF17762">
    <property type="entry name" value="HTH_ParB"/>
    <property type="match status" value="1"/>
</dbReference>
<feature type="compositionally biased region" description="Acidic residues" evidence="1">
    <location>
        <begin position="428"/>
        <end position="437"/>
    </location>
</feature>
<dbReference type="PANTHER" id="PTHR33375:SF7">
    <property type="entry name" value="CHROMOSOME 2-PARTITIONING PROTEIN PARB-RELATED"/>
    <property type="match status" value="1"/>
</dbReference>
<feature type="region of interest" description="Disordered" evidence="1">
    <location>
        <begin position="650"/>
        <end position="672"/>
    </location>
</feature>
<protein>
    <submittedName>
        <fullName evidence="3">Chromosome partitioning protein ParB</fullName>
    </submittedName>
</protein>
<feature type="compositionally biased region" description="Polar residues" evidence="1">
    <location>
        <begin position="663"/>
        <end position="672"/>
    </location>
</feature>
<sequence length="672" mass="72755">MRLRPMPRRSRTMTQQIEVIHQDGDVIDVPLNRLKRSPRNARRTPHAQADIEALAASIAVKGVLQAPVVEPETDGEGRPTGGYLVTIGEGRRLALGLLAQRKRIKKTAPVRCVVDLSHDPHEISLDENVTRAGMHPADQFEAFRRLAEDRGLSAEEIGARFGVSAQVVRQRLRLGAVNPVLMELYRAGELTLDQMMAFAVSEDHDRQAQVLDQLGAHRPPYLIRRAMTEAKVSAGDRRAVFIGAEAYGEAGGTILRDLFTEDGGGWFEDPALLDRLVADKLDGIAEAVRLKEGWKWAEPHIDFPRALGLARVYPHPVARSEEETAQIAALSEEYDALVSQWDAVEELPPEIEARFKEIDAALDAFGDGTAYDPQEIARGGVFVILGQDGVARIERGLIRPEDLPAPEPEPEVGETEVRAEGEGGEPAPEGEEPEEDCGAPLSERLVLDLTAQRTLALGDALAANATVALSAVVHALALSAFYPAYERPTCLEIKSVSADLDGHAPGIDDTRAGRSVAERHAAWAGRVPKAADDLWSFVQGLTATDLLDLLAHCASLTVNAVRAPFDRKPGAWAHADRLAEAVDLDMTGYWTPTVASYLGRVTKGRIAEAVREAVSDEAAERIGGLKKSDMASEAEALLAGTGWLPPLLRKPVPVQPAPELQPEASNLTEQAA</sequence>
<dbReference type="EMBL" id="QFYQ01000001">
    <property type="protein sequence ID" value="RAK54085.1"/>
    <property type="molecule type" value="Genomic_DNA"/>
</dbReference>
<evidence type="ECO:0000259" key="2">
    <source>
        <dbReference type="SMART" id="SM00470"/>
    </source>
</evidence>
<feature type="region of interest" description="Disordered" evidence="1">
    <location>
        <begin position="399"/>
        <end position="437"/>
    </location>
</feature>
<comment type="caution">
    <text evidence="3">The sequence shown here is derived from an EMBL/GenBank/DDBJ whole genome shotgun (WGS) entry which is preliminary data.</text>
</comment>
<reference evidence="4" key="1">
    <citation type="submission" date="2018-05" db="EMBL/GenBank/DDBJ databases">
        <authorList>
            <person name="Li X."/>
        </authorList>
    </citation>
    <scope>NUCLEOTIDE SEQUENCE [LARGE SCALE GENOMIC DNA]</scope>
    <source>
        <strain evidence="4">LX32</strain>
    </source>
</reference>
<gene>
    <name evidence="3" type="ORF">DJ017_05890</name>
</gene>
<dbReference type="SUPFAM" id="SSF110849">
    <property type="entry name" value="ParB/Sulfiredoxin"/>
    <property type="match status" value="1"/>
</dbReference>
<dbReference type="GO" id="GO:0005694">
    <property type="term" value="C:chromosome"/>
    <property type="evidence" value="ECO:0007669"/>
    <property type="project" value="TreeGrafter"/>
</dbReference>
<dbReference type="InterPro" id="IPR003115">
    <property type="entry name" value="ParB_N"/>
</dbReference>